<accession>A0ABT5TR32</accession>
<dbReference type="NCBIfam" id="TIGR03505">
    <property type="entry name" value="FimV_core"/>
    <property type="match status" value="1"/>
</dbReference>
<dbReference type="RefSeq" id="WP_274408559.1">
    <property type="nucleotide sequence ID" value="NZ_JAQQPZ010000013.1"/>
</dbReference>
<evidence type="ECO:0000313" key="1">
    <source>
        <dbReference type="EMBL" id="MDD8060269.1"/>
    </source>
</evidence>
<keyword evidence="2" id="KW-1185">Reference proteome</keyword>
<protein>
    <recommendedName>
        <fullName evidence="3">LysM domain-containing protein</fullName>
    </recommendedName>
</protein>
<dbReference type="Proteomes" id="UP001213691">
    <property type="component" value="Unassembled WGS sequence"/>
</dbReference>
<organism evidence="1 2">
    <name type="scientific">Shewanella metallivivens</name>
    <dbReference type="NCBI Taxonomy" id="2872342"/>
    <lineage>
        <taxon>Bacteria</taxon>
        <taxon>Pseudomonadati</taxon>
        <taxon>Pseudomonadota</taxon>
        <taxon>Gammaproteobacteria</taxon>
        <taxon>Alteromonadales</taxon>
        <taxon>Shewanellaceae</taxon>
        <taxon>Shewanella</taxon>
    </lineage>
</organism>
<proteinExistence type="predicted"/>
<sequence>MYKRLIMLLFVVSGMCVIHVFAQVSHVSINSRQFDVGQQALLKMNLVVQNDDGAALNFYTRQQIDGEMQQQKLMVQPINRFLVQLSGQQIITDPKAQLVVTMNGHDGVILLAVLALFDAPLSFNSAQLTKVPMPSGSAVIVNQSASVRVGVTSNNVEQADVASESHLQSQIPEHCQIIKDNSDTLWRIADRYKGQWNTSVYGAMLAIFEANMLAFSKQKIHLLLKGVPLHCPSPQILAQYNNQAVDRKVFEVIQAKHASE</sequence>
<reference evidence="1 2" key="1">
    <citation type="submission" date="2023-02" db="EMBL/GenBank/DDBJ databases">
        <title>Genome sequence of Shewanella metallivivens ER-Te-42B-Light, sp. nov., enriched from sulfide tube worms (Riftia pachyptila) isolated from Explorer Ridge in the Pacific Ocean.</title>
        <authorList>
            <person name="Maltman C."/>
            <person name="Kuzyk S.B."/>
            <person name="Kyndt J.A."/>
            <person name="Yurkov V."/>
        </authorList>
    </citation>
    <scope>NUCLEOTIDE SEQUENCE [LARGE SCALE GENOMIC DNA]</scope>
    <source>
        <strain evidence="1 2">ER-Te-42B-Light</strain>
    </source>
</reference>
<comment type="caution">
    <text evidence="1">The sequence shown here is derived from an EMBL/GenBank/DDBJ whole genome shotgun (WGS) entry which is preliminary data.</text>
</comment>
<name>A0ABT5TR32_9GAMM</name>
<evidence type="ECO:0000313" key="2">
    <source>
        <dbReference type="Proteomes" id="UP001213691"/>
    </source>
</evidence>
<dbReference type="EMBL" id="JAQQPZ010000013">
    <property type="protein sequence ID" value="MDD8060269.1"/>
    <property type="molecule type" value="Genomic_DNA"/>
</dbReference>
<evidence type="ECO:0008006" key="3">
    <source>
        <dbReference type="Google" id="ProtNLM"/>
    </source>
</evidence>
<gene>
    <name evidence="1" type="ORF">PQR79_14345</name>
</gene>
<dbReference type="InterPro" id="IPR020012">
    <property type="entry name" value="LysM_FimV"/>
</dbReference>